<evidence type="ECO:0000313" key="1">
    <source>
        <dbReference type="EMBL" id="CAI2379879.1"/>
    </source>
</evidence>
<gene>
    <name evidence="1" type="ORF">ECRASSUSDP1_LOCUS21299</name>
</gene>
<evidence type="ECO:0000313" key="2">
    <source>
        <dbReference type="Proteomes" id="UP001295684"/>
    </source>
</evidence>
<protein>
    <submittedName>
        <fullName evidence="1">Uncharacterized protein</fullName>
    </submittedName>
</protein>
<dbReference type="AlphaFoldDB" id="A0AAD2D3P1"/>
<accession>A0AAD2D3P1</accession>
<name>A0AAD2D3P1_EUPCR</name>
<proteinExistence type="predicted"/>
<comment type="caution">
    <text evidence="1">The sequence shown here is derived from an EMBL/GenBank/DDBJ whole genome shotgun (WGS) entry which is preliminary data.</text>
</comment>
<reference evidence="1" key="1">
    <citation type="submission" date="2023-07" db="EMBL/GenBank/DDBJ databases">
        <authorList>
            <consortium name="AG Swart"/>
            <person name="Singh M."/>
            <person name="Singh A."/>
            <person name="Seah K."/>
            <person name="Emmerich C."/>
        </authorList>
    </citation>
    <scope>NUCLEOTIDE SEQUENCE</scope>
    <source>
        <strain evidence="1">DP1</strain>
    </source>
</reference>
<dbReference type="Proteomes" id="UP001295684">
    <property type="component" value="Unassembled WGS sequence"/>
</dbReference>
<organism evidence="1 2">
    <name type="scientific">Euplotes crassus</name>
    <dbReference type="NCBI Taxonomy" id="5936"/>
    <lineage>
        <taxon>Eukaryota</taxon>
        <taxon>Sar</taxon>
        <taxon>Alveolata</taxon>
        <taxon>Ciliophora</taxon>
        <taxon>Intramacronucleata</taxon>
        <taxon>Spirotrichea</taxon>
        <taxon>Hypotrichia</taxon>
        <taxon>Euplotida</taxon>
        <taxon>Euplotidae</taxon>
        <taxon>Moneuplotes</taxon>
    </lineage>
</organism>
<sequence length="195" mass="23392">MAQDDNQDYFDKFIEFNIPGPRLGKEFLHPDVAERMKKGEQGDEKNVLDRENYESHQRYNHFKSLVPEKFMEKTGSDFGIFPKDNTDKDPVQINQAAVYNIIAKRFHDCMKEESKQMTPEYLSKTRDWELVHNHCAYERLTLFNYLRQYNRSETSDNAIKHLILKEYSFYFGREDLTPKNVCKHKLRKIFDIHLE</sequence>
<dbReference type="EMBL" id="CAMPGE010021756">
    <property type="protein sequence ID" value="CAI2379879.1"/>
    <property type="molecule type" value="Genomic_DNA"/>
</dbReference>
<keyword evidence="2" id="KW-1185">Reference proteome</keyword>